<dbReference type="STRING" id="6945.B7PLN2"/>
<dbReference type="InterPro" id="IPR051149">
    <property type="entry name" value="Spindly/BICDR_Dynein_Adapter"/>
</dbReference>
<dbReference type="VEuPathDB" id="VectorBase:ISCW006288"/>
<evidence type="ECO:0000256" key="3">
    <source>
        <dbReference type="SAM" id="MobiDB-lite"/>
    </source>
</evidence>
<evidence type="ECO:0000256" key="1">
    <source>
        <dbReference type="ARBA" id="ARBA00023054"/>
    </source>
</evidence>
<reference evidence="5" key="2">
    <citation type="submission" date="2020-05" db="UniProtKB">
        <authorList>
            <consortium name="EnsemblMetazoa"/>
        </authorList>
    </citation>
    <scope>IDENTIFICATION</scope>
    <source>
        <strain evidence="5">wikel</strain>
    </source>
</reference>
<dbReference type="PANTHER" id="PTHR32123">
    <property type="entry name" value="BICD FAMILY-LIKE CARGO ADAPTER"/>
    <property type="match status" value="1"/>
</dbReference>
<evidence type="ECO:0000313" key="5">
    <source>
        <dbReference type="EnsemblMetazoa" id="ISCW006288-PA"/>
    </source>
</evidence>
<dbReference type="EnsemblMetazoa" id="ISCW006288-RA">
    <property type="protein sequence ID" value="ISCW006288-PA"/>
    <property type="gene ID" value="ISCW006288"/>
</dbReference>
<dbReference type="AlphaFoldDB" id="B7PLN2"/>
<accession>B7PLN2</accession>
<organism>
    <name type="scientific">Ixodes scapularis</name>
    <name type="common">Black-legged tick</name>
    <name type="synonym">Deer tick</name>
    <dbReference type="NCBI Taxonomy" id="6945"/>
    <lineage>
        <taxon>Eukaryota</taxon>
        <taxon>Metazoa</taxon>
        <taxon>Ecdysozoa</taxon>
        <taxon>Arthropoda</taxon>
        <taxon>Chelicerata</taxon>
        <taxon>Arachnida</taxon>
        <taxon>Acari</taxon>
        <taxon>Parasitiformes</taxon>
        <taxon>Ixodida</taxon>
        <taxon>Ixodoidea</taxon>
        <taxon>Ixodidae</taxon>
        <taxon>Ixodinae</taxon>
        <taxon>Ixodes</taxon>
    </lineage>
</organism>
<dbReference type="VEuPathDB" id="VectorBase:ISCP_013177"/>
<feature type="coiled-coil region" evidence="2">
    <location>
        <begin position="190"/>
        <end position="238"/>
    </location>
</feature>
<evidence type="ECO:0000256" key="2">
    <source>
        <dbReference type="SAM" id="Coils"/>
    </source>
</evidence>
<sequence length="469" mass="53659">DDDGDVYSQLAKREKDLLLAAEIGKELLDRNTGLSRQNERLTEEYSRKLEGLEQEKLALHRNLDSLTGESEDHWSELQADLSQVRQQLTEQQALLRSLNRQRDAAMREMADQNQRLSLELKTARRAKDQVATQSQSLKQQLSLGKSSLDDHVYLKEGLREEIALLSDYEAELKRRMCTLVHERGRLSLSVEESKTRVFQVEKQLRDHEAQIRDQQRDINDKLVANAQLQERLEAIERLHTSSPVLNNDQLGHLSLFSEIELSSSSLVHDADGSGLWFRKGALNSACPDCQTIAEERLQSERLRRQLRDRCDELRRRTSELTEVKCQLSLHDTELQATHEECDLLRNDVGSSRMAKDEIVKRAWDTRDRAVSRKNGTEIELAKTRIELMYIDDQLMEAIQQKVKISQQLEQGQVDMQTLSDRKVRRQLRRPEKEDGLGKTPAAAASASQHGGATRAAGILFGLRNNSQTP</sequence>
<evidence type="ECO:0000313" key="4">
    <source>
        <dbReference type="EMBL" id="EEC07504.1"/>
    </source>
</evidence>
<feature type="non-terminal residue" evidence="4">
    <location>
        <position position="1"/>
    </location>
</feature>
<keyword evidence="6" id="KW-1185">Reference proteome</keyword>
<keyword evidence="1 2" id="KW-0175">Coiled coil</keyword>
<feature type="coiled-coil region" evidence="2">
    <location>
        <begin position="296"/>
        <end position="323"/>
    </location>
</feature>
<dbReference type="HOGENOM" id="CLU_029068_2_0_1"/>
<proteinExistence type="predicted"/>
<feature type="coiled-coil region" evidence="2">
    <location>
        <begin position="24"/>
        <end position="140"/>
    </location>
</feature>
<dbReference type="PaxDb" id="6945-B7PLN2"/>
<evidence type="ECO:0000313" key="6">
    <source>
        <dbReference type="Proteomes" id="UP000001555"/>
    </source>
</evidence>
<dbReference type="PANTHER" id="PTHR32123:SF13">
    <property type="entry name" value="BICAUDAL D-RELATED PROTEIN HOMOLOG"/>
    <property type="match status" value="1"/>
</dbReference>
<dbReference type="FunCoup" id="B7PLN2">
    <property type="interactions" value="24"/>
</dbReference>
<gene>
    <name evidence="4" type="ORF">IscW_ISCW006288</name>
</gene>
<dbReference type="VEuPathDB" id="VectorBase:ISCI006288"/>
<feature type="region of interest" description="Disordered" evidence="3">
    <location>
        <begin position="415"/>
        <end position="451"/>
    </location>
</feature>
<dbReference type="EMBL" id="ABJB010360404">
    <property type="status" value="NOT_ANNOTATED_CDS"/>
    <property type="molecule type" value="Genomic_DNA"/>
</dbReference>
<reference evidence="4 6" key="1">
    <citation type="submission" date="2008-03" db="EMBL/GenBank/DDBJ databases">
        <title>Annotation of Ixodes scapularis.</title>
        <authorList>
            <consortium name="Ixodes scapularis Genome Project Consortium"/>
            <person name="Caler E."/>
            <person name="Hannick L.I."/>
            <person name="Bidwell S."/>
            <person name="Joardar V."/>
            <person name="Thiagarajan M."/>
            <person name="Amedeo P."/>
            <person name="Galinsky K.J."/>
            <person name="Schobel S."/>
            <person name="Inman J."/>
            <person name="Hostetler J."/>
            <person name="Miller J."/>
            <person name="Hammond M."/>
            <person name="Megy K."/>
            <person name="Lawson D."/>
            <person name="Kodira C."/>
            <person name="Sutton G."/>
            <person name="Meyer J."/>
            <person name="Hill C.A."/>
            <person name="Birren B."/>
            <person name="Nene V."/>
            <person name="Collins F."/>
            <person name="Alarcon-Chaidez F."/>
            <person name="Wikel S."/>
            <person name="Strausberg R."/>
        </authorList>
    </citation>
    <scope>NUCLEOTIDE SEQUENCE [LARGE SCALE GENOMIC DNA]</scope>
    <source>
        <strain evidence="6">Wikel</strain>
        <strain evidence="4">Wikel colony</strain>
    </source>
</reference>
<dbReference type="EMBL" id="DS741383">
    <property type="protein sequence ID" value="EEC07504.1"/>
    <property type="molecule type" value="Genomic_DNA"/>
</dbReference>
<dbReference type="Proteomes" id="UP000001555">
    <property type="component" value="Unassembled WGS sequence"/>
</dbReference>
<name>B7PLN2_IXOSC</name>
<protein>
    <submittedName>
        <fullName evidence="4 5">Coiled-coil domain-containing protein 64A, putative</fullName>
    </submittedName>
</protein>
<dbReference type="OrthoDB" id="9451547at2759"/>